<dbReference type="OrthoDB" id="111680at2157"/>
<evidence type="ECO:0000313" key="2">
    <source>
        <dbReference type="EMBL" id="RXE57438.1"/>
    </source>
</evidence>
<dbReference type="InterPro" id="IPR004942">
    <property type="entry name" value="Roadblock/LAMTOR2_dom"/>
</dbReference>
<gene>
    <name evidence="2" type="ORF">ABH15_02140</name>
</gene>
<organism evidence="2 3">
    <name type="scientific">Methanoculleus taiwanensis</name>
    <dbReference type="NCBI Taxonomy" id="1550565"/>
    <lineage>
        <taxon>Archaea</taxon>
        <taxon>Methanobacteriati</taxon>
        <taxon>Methanobacteriota</taxon>
        <taxon>Stenosarchaea group</taxon>
        <taxon>Methanomicrobia</taxon>
        <taxon>Methanomicrobiales</taxon>
        <taxon>Methanomicrobiaceae</taxon>
        <taxon>Methanoculleus</taxon>
    </lineage>
</organism>
<protein>
    <submittedName>
        <fullName evidence="2">Dynein regulation protein LC7</fullName>
    </submittedName>
</protein>
<dbReference type="Pfam" id="PF03259">
    <property type="entry name" value="Robl_LC7"/>
    <property type="match status" value="1"/>
</dbReference>
<comment type="caution">
    <text evidence="2">The sequence shown here is derived from an EMBL/GenBank/DDBJ whole genome shotgun (WGS) entry which is preliminary data.</text>
</comment>
<sequence>MTDHPPSKEKAQTYIEEIRSISGVVACALVSQDGFVMGKYFRDNGQTPSLFAAMSATIFASAEAAASAVHISSPSSIVVTTADATILVVCVGNEALITAVVEKTADPAAVSEQLATVAARIGEEL</sequence>
<dbReference type="Gene3D" id="3.30.450.30">
    <property type="entry name" value="Dynein light chain 2a, cytoplasmic"/>
    <property type="match status" value="1"/>
</dbReference>
<reference evidence="2 3" key="1">
    <citation type="journal article" date="2015" name="Int. J. Syst. Evol. Microbiol.">
        <title>Methanoculleus taiwanensis sp. nov., a methanogen isolated from deep marine sediment at the deformation front area near Taiwan.</title>
        <authorList>
            <person name="Weng C.Y."/>
            <person name="Chen S.C."/>
            <person name="Lai M.C."/>
            <person name="Wu S.Y."/>
            <person name="Lin S."/>
            <person name="Yang T.F."/>
            <person name="Chen P.C."/>
        </authorList>
    </citation>
    <scope>NUCLEOTIDE SEQUENCE [LARGE SCALE GENOMIC DNA]</scope>
    <source>
        <strain evidence="2 3">CYW4</strain>
    </source>
</reference>
<dbReference type="SMART" id="SM00960">
    <property type="entry name" value="Robl_LC7"/>
    <property type="match status" value="1"/>
</dbReference>
<accession>A0A498H6G9</accession>
<dbReference type="AlphaFoldDB" id="A0A498H6G9"/>
<evidence type="ECO:0000259" key="1">
    <source>
        <dbReference type="SMART" id="SM00960"/>
    </source>
</evidence>
<feature type="domain" description="Roadblock/LAMTOR2" evidence="1">
    <location>
        <begin position="11"/>
        <end position="101"/>
    </location>
</feature>
<keyword evidence="3" id="KW-1185">Reference proteome</keyword>
<evidence type="ECO:0000313" key="3">
    <source>
        <dbReference type="Proteomes" id="UP000290932"/>
    </source>
</evidence>
<dbReference type="EMBL" id="LHQS01000001">
    <property type="protein sequence ID" value="RXE57438.1"/>
    <property type="molecule type" value="Genomic_DNA"/>
</dbReference>
<name>A0A498H6G9_9EURY</name>
<proteinExistence type="predicted"/>
<dbReference type="SUPFAM" id="SSF103196">
    <property type="entry name" value="Roadblock/LC7 domain"/>
    <property type="match status" value="1"/>
</dbReference>
<dbReference type="Proteomes" id="UP000290932">
    <property type="component" value="Unassembled WGS sequence"/>
</dbReference>
<dbReference type="RefSeq" id="WP_128692715.1">
    <property type="nucleotide sequence ID" value="NZ_LHQS01000001.1"/>
</dbReference>